<evidence type="ECO:0000313" key="2">
    <source>
        <dbReference type="Proteomes" id="UP001433508"/>
    </source>
</evidence>
<organism evidence="1 2">
    <name type="scientific">Lipomyces kononenkoae</name>
    <name type="common">Yeast</name>
    <dbReference type="NCBI Taxonomy" id="34357"/>
    <lineage>
        <taxon>Eukaryota</taxon>
        <taxon>Fungi</taxon>
        <taxon>Dikarya</taxon>
        <taxon>Ascomycota</taxon>
        <taxon>Saccharomycotina</taxon>
        <taxon>Lipomycetes</taxon>
        <taxon>Lipomycetales</taxon>
        <taxon>Lipomycetaceae</taxon>
        <taxon>Lipomyces</taxon>
    </lineage>
</organism>
<keyword evidence="2" id="KW-1185">Reference proteome</keyword>
<keyword evidence="1" id="KW-0223">Dioxygenase</keyword>
<dbReference type="EMBL" id="MU971415">
    <property type="protein sequence ID" value="KAK9235444.1"/>
    <property type="molecule type" value="Genomic_DNA"/>
</dbReference>
<gene>
    <name evidence="1" type="ORF">V1525DRAFT_409887</name>
</gene>
<reference evidence="2" key="1">
    <citation type="journal article" date="2024" name="Front. Bioeng. Biotechnol.">
        <title>Genome-scale model development and genomic sequencing of the oleaginous clade Lipomyces.</title>
        <authorList>
            <person name="Czajka J.J."/>
            <person name="Han Y."/>
            <person name="Kim J."/>
            <person name="Mondo S.J."/>
            <person name="Hofstad B.A."/>
            <person name="Robles A."/>
            <person name="Haridas S."/>
            <person name="Riley R."/>
            <person name="LaButti K."/>
            <person name="Pangilinan J."/>
            <person name="Andreopoulos W."/>
            <person name="Lipzen A."/>
            <person name="Yan J."/>
            <person name="Wang M."/>
            <person name="Ng V."/>
            <person name="Grigoriev I.V."/>
            <person name="Spatafora J.W."/>
            <person name="Magnuson J.K."/>
            <person name="Baker S.E."/>
            <person name="Pomraning K.R."/>
        </authorList>
    </citation>
    <scope>NUCLEOTIDE SEQUENCE [LARGE SCALE GENOMIC DNA]</scope>
    <source>
        <strain evidence="2">CBS 7786</strain>
    </source>
</reference>
<evidence type="ECO:0000313" key="1">
    <source>
        <dbReference type="EMBL" id="KAK9235444.1"/>
    </source>
</evidence>
<sequence>MPLHHVAIYVSDIKKSREFYDPVLAACGYVVSFAFEEYVYYAPARFPRAAEFGLTIADPSKPIGSTHVAFGAKSPSEVTEWYNVALKNGGKDNGPPGIRQEYHKGYYGAFVHDPDGHNIEFVNIDVTAE</sequence>
<protein>
    <submittedName>
        <fullName evidence="1">Glyoxalase/Bleomycin resistance protein/Dihydroxybiphenyl dioxygenase</fullName>
    </submittedName>
</protein>
<keyword evidence="1" id="KW-0560">Oxidoreductase</keyword>
<proteinExistence type="predicted"/>
<comment type="caution">
    <text evidence="1">The sequence shown here is derived from an EMBL/GenBank/DDBJ whole genome shotgun (WGS) entry which is preliminary data.</text>
</comment>
<dbReference type="Proteomes" id="UP001433508">
    <property type="component" value="Unassembled WGS sequence"/>
</dbReference>
<accession>A0ACC3SUV0</accession>
<name>A0ACC3SUV0_LIPKO</name>